<reference evidence="2 3" key="1">
    <citation type="submission" date="2016-10" db="EMBL/GenBank/DDBJ databases">
        <title>Genome sequencing of Aspergillus oryzae BCC7051.</title>
        <authorList>
            <person name="Thammarongtham C."/>
            <person name="Vorapreeda T."/>
            <person name="Nookaew I."/>
            <person name="Srisuk T."/>
            <person name="Land M."/>
            <person name="Jeennor S."/>
            <person name="Laoteng K."/>
        </authorList>
    </citation>
    <scope>NUCLEOTIDE SEQUENCE [LARGE SCALE GENOMIC DNA]</scope>
    <source>
        <strain evidence="2 3">BCC7051</strain>
    </source>
</reference>
<comment type="caution">
    <text evidence="2">The sequence shown here is derived from an EMBL/GenBank/DDBJ whole genome shotgun (WGS) entry which is preliminary data.</text>
</comment>
<protein>
    <submittedName>
        <fullName evidence="2">Uncharacterized protein</fullName>
    </submittedName>
</protein>
<dbReference type="eggNOG" id="ENOG502SN94">
    <property type="taxonomic scope" value="Eukaryota"/>
</dbReference>
<feature type="transmembrane region" description="Helical" evidence="1">
    <location>
        <begin position="139"/>
        <end position="159"/>
    </location>
</feature>
<proteinExistence type="predicted"/>
<organism evidence="2 3">
    <name type="scientific">Aspergillus oryzae</name>
    <name type="common">Yellow koji mold</name>
    <dbReference type="NCBI Taxonomy" id="5062"/>
    <lineage>
        <taxon>Eukaryota</taxon>
        <taxon>Fungi</taxon>
        <taxon>Dikarya</taxon>
        <taxon>Ascomycota</taxon>
        <taxon>Pezizomycotina</taxon>
        <taxon>Eurotiomycetes</taxon>
        <taxon>Eurotiomycetidae</taxon>
        <taxon>Eurotiales</taxon>
        <taxon>Aspergillaceae</taxon>
        <taxon>Aspergillus</taxon>
        <taxon>Aspergillus subgen. Circumdati</taxon>
    </lineage>
</organism>
<feature type="transmembrane region" description="Helical" evidence="1">
    <location>
        <begin position="107"/>
        <end position="127"/>
    </location>
</feature>
<feature type="transmembrane region" description="Helical" evidence="1">
    <location>
        <begin position="179"/>
        <end position="203"/>
    </location>
</feature>
<feature type="transmembrane region" description="Helical" evidence="1">
    <location>
        <begin position="51"/>
        <end position="71"/>
    </location>
</feature>
<sequence>MSNSEDSPSPENVKWQTTWFALVSLGLAAMMQPCGNVLGQRTKNHRFYIRASPVVCAADMVQFIAFVLLGFSPDPQVWLRNVKFELRERFEGESGAKDREAAENAIIIRWILMIMGAYVFQVIKLVAMRGVPWTQAWAMMFVISILFGEILILLVHFLNLDDGSTSTPPLWRSYRFSNAVDHIGLIAISLQFAISYGSLYIFVHKMNDLLRYKGLPDYVNFTILRSFGVQVLLFEFFPLRTYDMARNTRFILVLTLFILFAVAVGDDVEGCPPGLPYSPFIPYFRYPADSAQACWGFAICTFMEADEARKQQYGATALVMGLVPLTLRDIAWPERRTVLVSAPLPFIAATAVRALGLEPTLAADVEEERLRLWLSWMRTGWLTNIKAKSNIMKALFVTVTFVLLLVSYAALALVEIYSKRSALGCPYPIFCLTWCLVGIVPGAVHSLFASWREDKSGRAGRETAVQGADEAWPVQLTWAIYYTAGTLVFTSIMAITVLELFVWVVVMFAVTGASKLLALYICLLLRTPASS</sequence>
<dbReference type="EMBL" id="MKZY01000003">
    <property type="protein sequence ID" value="OOO10925.1"/>
    <property type="molecule type" value="Genomic_DNA"/>
</dbReference>
<evidence type="ECO:0000313" key="2">
    <source>
        <dbReference type="EMBL" id="OOO10925.1"/>
    </source>
</evidence>
<dbReference type="VEuPathDB" id="FungiDB:AO090012000117"/>
<name>A0A1S9DPA9_ASPOZ</name>
<feature type="transmembrane region" description="Helical" evidence="1">
    <location>
        <begin position="394"/>
        <end position="414"/>
    </location>
</feature>
<feature type="transmembrane region" description="Helical" evidence="1">
    <location>
        <begin position="426"/>
        <end position="451"/>
    </location>
</feature>
<feature type="transmembrane region" description="Helical" evidence="1">
    <location>
        <begin position="472"/>
        <end position="495"/>
    </location>
</feature>
<evidence type="ECO:0000256" key="1">
    <source>
        <dbReference type="SAM" id="Phobius"/>
    </source>
</evidence>
<keyword evidence="1" id="KW-0812">Transmembrane</keyword>
<keyword evidence="1" id="KW-1133">Transmembrane helix</keyword>
<dbReference type="OrthoDB" id="4435313at2759"/>
<feature type="transmembrane region" description="Helical" evidence="1">
    <location>
        <begin position="249"/>
        <end position="265"/>
    </location>
</feature>
<keyword evidence="1" id="KW-0472">Membrane</keyword>
<dbReference type="AlphaFoldDB" id="A0A1S9DPA9"/>
<accession>A0A1S9DPA9</accession>
<evidence type="ECO:0000313" key="3">
    <source>
        <dbReference type="Proteomes" id="UP000190312"/>
    </source>
</evidence>
<gene>
    <name evidence="2" type="ORF">OAory_01073950</name>
</gene>
<feature type="transmembrane region" description="Helical" evidence="1">
    <location>
        <begin position="20"/>
        <end position="39"/>
    </location>
</feature>
<dbReference type="Proteomes" id="UP000190312">
    <property type="component" value="Unassembled WGS sequence"/>
</dbReference>
<feature type="transmembrane region" description="Helical" evidence="1">
    <location>
        <begin position="501"/>
        <end position="525"/>
    </location>
</feature>
<dbReference type="VEuPathDB" id="FungiDB:AO090012000116"/>